<reference evidence="1 2" key="1">
    <citation type="submission" date="2018-07" db="EMBL/GenBank/DDBJ databases">
        <title>Leeuwenhoekiella genomics.</title>
        <authorList>
            <person name="Tahon G."/>
            <person name="Willems A."/>
        </authorList>
    </citation>
    <scope>NUCLEOTIDE SEQUENCE [LARGE SCALE GENOMIC DNA]</scope>
    <source>
        <strain evidence="1 2">R-50232</strain>
    </source>
</reference>
<organism evidence="1 2">
    <name type="scientific">Leeuwenhoekiella aestuarii</name>
    <dbReference type="NCBI Taxonomy" id="2249426"/>
    <lineage>
        <taxon>Bacteria</taxon>
        <taxon>Pseudomonadati</taxon>
        <taxon>Bacteroidota</taxon>
        <taxon>Flavobacteriia</taxon>
        <taxon>Flavobacteriales</taxon>
        <taxon>Flavobacteriaceae</taxon>
        <taxon>Leeuwenhoekiella</taxon>
    </lineage>
</organism>
<dbReference type="RefSeq" id="WP_161567055.1">
    <property type="nucleotide sequence ID" value="NZ_QOVI01000001.1"/>
</dbReference>
<evidence type="ECO:0000313" key="2">
    <source>
        <dbReference type="Proteomes" id="UP000289821"/>
    </source>
</evidence>
<dbReference type="EMBL" id="QOVI01000001">
    <property type="protein sequence ID" value="RXG18528.1"/>
    <property type="molecule type" value="Genomic_DNA"/>
</dbReference>
<gene>
    <name evidence="1" type="ORF">DSM04_101730</name>
</gene>
<name>A0A4Q0P131_9FLAO</name>
<dbReference type="Proteomes" id="UP000289821">
    <property type="component" value="Unassembled WGS sequence"/>
</dbReference>
<evidence type="ECO:0000313" key="1">
    <source>
        <dbReference type="EMBL" id="RXG18528.1"/>
    </source>
</evidence>
<keyword evidence="2" id="KW-1185">Reference proteome</keyword>
<proteinExistence type="predicted"/>
<protein>
    <submittedName>
        <fullName evidence="1">Uncharacterized protein</fullName>
    </submittedName>
</protein>
<comment type="caution">
    <text evidence="1">The sequence shown here is derived from an EMBL/GenBank/DDBJ whole genome shotgun (WGS) entry which is preliminary data.</text>
</comment>
<sequence length="139" mass="16029">MLLISMQTLLHEAIHANLFATVIKLNNGTVPADTGFEALYENYRGKKGWQHEFMADHYTGLMQEALKDVHQNLDDQNFIDDRNSIAEPYWDWDKFYESLSYFGLHRTTKGSEYYNNNQLDISKYSSDTEAGSTKASNCN</sequence>
<accession>A0A4Q0P131</accession>
<dbReference type="AlphaFoldDB" id="A0A4Q0P131"/>